<dbReference type="NCBIfam" id="TIGR00797">
    <property type="entry name" value="matE"/>
    <property type="match status" value="1"/>
</dbReference>
<protein>
    <recommendedName>
        <fullName evidence="3">Multidrug export protein MepA</fullName>
    </recommendedName>
</protein>
<keyword evidence="9" id="KW-0046">Antibiotic resistance</keyword>
<evidence type="ECO:0000256" key="1">
    <source>
        <dbReference type="ARBA" id="ARBA00004651"/>
    </source>
</evidence>
<evidence type="ECO:0000256" key="9">
    <source>
        <dbReference type="ARBA" id="ARBA00023251"/>
    </source>
</evidence>
<dbReference type="Pfam" id="PF01554">
    <property type="entry name" value="MatE"/>
    <property type="match status" value="2"/>
</dbReference>
<feature type="transmembrane region" description="Helical" evidence="10">
    <location>
        <begin position="319"/>
        <end position="341"/>
    </location>
</feature>
<evidence type="ECO:0000256" key="4">
    <source>
        <dbReference type="ARBA" id="ARBA00022448"/>
    </source>
</evidence>
<feature type="transmembrane region" description="Helical" evidence="10">
    <location>
        <begin position="139"/>
        <end position="159"/>
    </location>
</feature>
<dbReference type="InterPro" id="IPR002528">
    <property type="entry name" value="MATE_fam"/>
</dbReference>
<dbReference type="InterPro" id="IPR048279">
    <property type="entry name" value="MdtK-like"/>
</dbReference>
<dbReference type="eggNOG" id="COG0534">
    <property type="taxonomic scope" value="Bacteria"/>
</dbReference>
<dbReference type="PIRSF" id="PIRSF006603">
    <property type="entry name" value="DinF"/>
    <property type="match status" value="1"/>
</dbReference>
<keyword evidence="12" id="KW-1185">Reference proteome</keyword>
<feature type="transmembrane region" description="Helical" evidence="10">
    <location>
        <begin position="18"/>
        <end position="39"/>
    </location>
</feature>
<gene>
    <name evidence="11" type="ORF">JCM15093_2533</name>
</gene>
<feature type="transmembrane region" description="Helical" evidence="10">
    <location>
        <begin position="51"/>
        <end position="75"/>
    </location>
</feature>
<keyword evidence="5" id="KW-1003">Cell membrane</keyword>
<keyword evidence="4" id="KW-0813">Transport</keyword>
<feature type="transmembrane region" description="Helical" evidence="10">
    <location>
        <begin position="171"/>
        <end position="191"/>
    </location>
</feature>
<feature type="transmembrane region" description="Helical" evidence="10">
    <location>
        <begin position="197"/>
        <end position="214"/>
    </location>
</feature>
<comment type="subcellular location">
    <subcellularLocation>
        <location evidence="1">Cell membrane</location>
        <topology evidence="1">Multi-pass membrane protein</topology>
    </subcellularLocation>
</comment>
<reference evidence="11 12" key="1">
    <citation type="journal article" date="2015" name="Microbes Environ.">
        <title>Distribution and evolution of nitrogen fixation genes in the phylum bacteroidetes.</title>
        <authorList>
            <person name="Inoue J."/>
            <person name="Oshima K."/>
            <person name="Suda W."/>
            <person name="Sakamoto M."/>
            <person name="Iino T."/>
            <person name="Noda S."/>
            <person name="Hongoh Y."/>
            <person name="Hattori M."/>
            <person name="Ohkuma M."/>
        </authorList>
    </citation>
    <scope>NUCLEOTIDE SEQUENCE [LARGE SCALE GENOMIC DNA]</scope>
    <source>
        <strain evidence="11 12">JCM 15093</strain>
    </source>
</reference>
<proteinExistence type="inferred from homology"/>
<feature type="transmembrane region" description="Helical" evidence="10">
    <location>
        <begin position="96"/>
        <end position="119"/>
    </location>
</feature>
<keyword evidence="7 10" id="KW-1133">Transmembrane helix</keyword>
<evidence type="ECO:0000256" key="5">
    <source>
        <dbReference type="ARBA" id="ARBA00022475"/>
    </source>
</evidence>
<dbReference type="PANTHER" id="PTHR43823:SF3">
    <property type="entry name" value="MULTIDRUG EXPORT PROTEIN MEPA"/>
    <property type="match status" value="1"/>
</dbReference>
<dbReference type="PANTHER" id="PTHR43823">
    <property type="entry name" value="SPORULATION PROTEIN YKVU"/>
    <property type="match status" value="1"/>
</dbReference>
<feature type="transmembrane region" description="Helical" evidence="10">
    <location>
        <begin position="284"/>
        <end position="307"/>
    </location>
</feature>
<keyword evidence="6 10" id="KW-0812">Transmembrane</keyword>
<comment type="similarity">
    <text evidence="2">Belongs to the multi antimicrobial extrusion (MATE) (TC 2.A.66.1) family. MepA subfamily.</text>
</comment>
<dbReference type="GO" id="GO:0015297">
    <property type="term" value="F:antiporter activity"/>
    <property type="evidence" value="ECO:0007669"/>
    <property type="project" value="InterPro"/>
</dbReference>
<evidence type="ECO:0000256" key="3">
    <source>
        <dbReference type="ARBA" id="ARBA00022106"/>
    </source>
</evidence>
<dbReference type="GO" id="GO:0042910">
    <property type="term" value="F:xenobiotic transmembrane transporter activity"/>
    <property type="evidence" value="ECO:0007669"/>
    <property type="project" value="InterPro"/>
</dbReference>
<accession>A0A069D4R3</accession>
<feature type="transmembrane region" description="Helical" evidence="10">
    <location>
        <begin position="235"/>
        <end position="264"/>
    </location>
</feature>
<sequence>MAQNNDPHTLGTESIGKLLLQYSIPAIIGMTVTSIYHIIDSIFIGHGVGPMAISGLAITFPFMNLVMAFCTLVAGGGAALSSISLGRKDMNGATTILGNTLMLCIINAVTFGSMAYLFLDDILLFFGASEITLPYARDFMKVILIGTPISYIMIGLNNVMRATGYPKKAMLTSMVTVLGNIILAPIFIFYFKWGIQGAATATVIAQSIGMVWVLKHFTCSQSYVHLTRNFWRVDLGIVGRIFSIGMAPFLMNLCTCAIVIVINVSLQKHGGDMAIGAYGIINRLMTVFVMTVMGLTMGLQPIIGYNFGAKNMKRVKQALRLGIISGVSITTTGFLICELFPHAVSAMFTNSGELIGMASEGIRITIMLFPFVGCQIVISNFFQSIGKAKVSIFLSLSRQLVYLLPFLLILPRQYGVTGVWASMPASDFFAFFTAVICLIIYFKKLSHSDHLKGFTEQTFH</sequence>
<dbReference type="EMBL" id="BAJS01000017">
    <property type="protein sequence ID" value="GAK37291.1"/>
    <property type="molecule type" value="Genomic_DNA"/>
</dbReference>
<evidence type="ECO:0000256" key="2">
    <source>
        <dbReference type="ARBA" id="ARBA00008417"/>
    </source>
</evidence>
<dbReference type="InterPro" id="IPR045070">
    <property type="entry name" value="MATE_MepA-like"/>
</dbReference>
<dbReference type="OrthoDB" id="9811110at2"/>
<dbReference type="STRING" id="1121097.GCA_000428125_00930"/>
<dbReference type="CDD" id="cd13143">
    <property type="entry name" value="MATE_MepA_like"/>
    <property type="match status" value="1"/>
</dbReference>
<evidence type="ECO:0000256" key="6">
    <source>
        <dbReference type="ARBA" id="ARBA00022692"/>
    </source>
</evidence>
<dbReference type="InterPro" id="IPR051327">
    <property type="entry name" value="MATE_MepA_subfamily"/>
</dbReference>
<evidence type="ECO:0000313" key="11">
    <source>
        <dbReference type="EMBL" id="GAK37291.1"/>
    </source>
</evidence>
<evidence type="ECO:0000313" key="12">
    <source>
        <dbReference type="Proteomes" id="UP000027601"/>
    </source>
</evidence>
<dbReference type="GO" id="GO:0005886">
    <property type="term" value="C:plasma membrane"/>
    <property type="evidence" value="ECO:0007669"/>
    <property type="project" value="UniProtKB-SubCell"/>
</dbReference>
<evidence type="ECO:0000256" key="8">
    <source>
        <dbReference type="ARBA" id="ARBA00023136"/>
    </source>
</evidence>
<dbReference type="Proteomes" id="UP000027601">
    <property type="component" value="Unassembled WGS sequence"/>
</dbReference>
<evidence type="ECO:0000256" key="10">
    <source>
        <dbReference type="SAM" id="Phobius"/>
    </source>
</evidence>
<feature type="transmembrane region" description="Helical" evidence="10">
    <location>
        <begin position="361"/>
        <end position="378"/>
    </location>
</feature>
<organism evidence="11 12">
    <name type="scientific">Bacteroides graminisolvens DSM 19988 = JCM 15093</name>
    <dbReference type="NCBI Taxonomy" id="1121097"/>
    <lineage>
        <taxon>Bacteria</taxon>
        <taxon>Pseudomonadati</taxon>
        <taxon>Bacteroidota</taxon>
        <taxon>Bacteroidia</taxon>
        <taxon>Bacteroidales</taxon>
        <taxon>Bacteroidaceae</taxon>
        <taxon>Bacteroides</taxon>
    </lineage>
</organism>
<dbReference type="RefSeq" id="WP_024997002.1">
    <property type="nucleotide sequence ID" value="NZ_BAJS01000017.1"/>
</dbReference>
<dbReference type="AlphaFoldDB" id="A0A069D4R3"/>
<feature type="transmembrane region" description="Helical" evidence="10">
    <location>
        <begin position="390"/>
        <end position="410"/>
    </location>
</feature>
<feature type="transmembrane region" description="Helical" evidence="10">
    <location>
        <begin position="422"/>
        <end position="442"/>
    </location>
</feature>
<keyword evidence="8 10" id="KW-0472">Membrane</keyword>
<comment type="caution">
    <text evidence="11">The sequence shown here is derived from an EMBL/GenBank/DDBJ whole genome shotgun (WGS) entry which is preliminary data.</text>
</comment>
<evidence type="ECO:0000256" key="7">
    <source>
        <dbReference type="ARBA" id="ARBA00022989"/>
    </source>
</evidence>
<dbReference type="GO" id="GO:0046677">
    <property type="term" value="P:response to antibiotic"/>
    <property type="evidence" value="ECO:0007669"/>
    <property type="project" value="UniProtKB-KW"/>
</dbReference>
<name>A0A069D4R3_9BACE</name>